<accession>A0A9X3INS9</accession>
<organism evidence="6 7">
    <name type="scientific">Kaistia nematophila</name>
    <dbReference type="NCBI Taxonomy" id="2994654"/>
    <lineage>
        <taxon>Bacteria</taxon>
        <taxon>Pseudomonadati</taxon>
        <taxon>Pseudomonadota</taxon>
        <taxon>Alphaproteobacteria</taxon>
        <taxon>Hyphomicrobiales</taxon>
        <taxon>Kaistiaceae</taxon>
        <taxon>Kaistia</taxon>
    </lineage>
</organism>
<dbReference type="GO" id="GO:0046872">
    <property type="term" value="F:metal ion binding"/>
    <property type="evidence" value="ECO:0007669"/>
    <property type="project" value="UniProtKB-KW"/>
</dbReference>
<evidence type="ECO:0000256" key="1">
    <source>
        <dbReference type="ARBA" id="ARBA00001947"/>
    </source>
</evidence>
<dbReference type="Gene3D" id="3.40.630.10">
    <property type="entry name" value="Zn peptidases"/>
    <property type="match status" value="1"/>
</dbReference>
<evidence type="ECO:0000313" key="7">
    <source>
        <dbReference type="Proteomes" id="UP001144805"/>
    </source>
</evidence>
<comment type="caution">
    <text evidence="6">The sequence shown here is derived from an EMBL/GenBank/DDBJ whole genome shotgun (WGS) entry which is preliminary data.</text>
</comment>
<keyword evidence="7" id="KW-1185">Reference proteome</keyword>
<keyword evidence="2" id="KW-0479">Metal-binding</keyword>
<evidence type="ECO:0000256" key="2">
    <source>
        <dbReference type="ARBA" id="ARBA00022723"/>
    </source>
</evidence>
<dbReference type="GO" id="GO:0016811">
    <property type="term" value="F:hydrolase activity, acting on carbon-nitrogen (but not peptide) bonds, in linear amides"/>
    <property type="evidence" value="ECO:0007669"/>
    <property type="project" value="InterPro"/>
</dbReference>
<dbReference type="Proteomes" id="UP001144805">
    <property type="component" value="Unassembled WGS sequence"/>
</dbReference>
<gene>
    <name evidence="6" type="ORF">OSH07_22035</name>
</gene>
<proteinExistence type="predicted"/>
<evidence type="ECO:0000259" key="5">
    <source>
        <dbReference type="Pfam" id="PF24827"/>
    </source>
</evidence>
<dbReference type="PANTHER" id="PTHR37326">
    <property type="entry name" value="BLL3975 PROTEIN"/>
    <property type="match status" value="1"/>
</dbReference>
<dbReference type="AlphaFoldDB" id="A0A9X3INS9"/>
<feature type="domain" description="Succinylglutamate desuccinylase/Aspartoacylase catalytic" evidence="5">
    <location>
        <begin position="46"/>
        <end position="233"/>
    </location>
</feature>
<dbReference type="PANTHER" id="PTHR37326:SF1">
    <property type="entry name" value="BLL3975 PROTEIN"/>
    <property type="match status" value="1"/>
</dbReference>
<dbReference type="CDD" id="cd06252">
    <property type="entry name" value="M14_ASTE_ASPA-like"/>
    <property type="match status" value="1"/>
</dbReference>
<comment type="cofactor">
    <cofactor evidence="1">
        <name>Zn(2+)</name>
        <dbReference type="ChEBI" id="CHEBI:29105"/>
    </cofactor>
</comment>
<dbReference type="Pfam" id="PF24827">
    <property type="entry name" value="AstE_AspA_cat"/>
    <property type="match status" value="1"/>
</dbReference>
<sequence length="334" mass="36350">MHTGAFSDISWDQDGKQVGFFSFPYSIDRSPYYQIKMPVCRIRNGDGPSLVLMAGNHGDEYEGELTLLKATRLIEASDIRGSLTILTAANTPAVMAAKRCSPFDGGNMNRAFPGNPFGGPTQRMAHFIEHEIFPRHDVVLDLHSGGTSMDHLICSLIERLGDGERYARGLELMRSMRLPYGMIADNGPDSPTSMAAALRAGCIALSGEFGGGATATKASMAVTQRAVDNLLQALGITSRPILYLDDDRGPETVVLSTGGQSLFVYAEREGWFEPAVDIGDTVAAGDICGWLHDLERPLEEPQVLRFQEGGIVLTRRLHTHSQSGDCLMNLARFE</sequence>
<dbReference type="PIRSF" id="PIRSF039012">
    <property type="entry name" value="ASP"/>
    <property type="match status" value="1"/>
</dbReference>
<dbReference type="RefSeq" id="WP_266340858.1">
    <property type="nucleotide sequence ID" value="NZ_JAPKNK010000013.1"/>
</dbReference>
<keyword evidence="3" id="KW-0378">Hydrolase</keyword>
<dbReference type="InterPro" id="IPR055438">
    <property type="entry name" value="AstE_AspA_cat"/>
</dbReference>
<dbReference type="SUPFAM" id="SSF53187">
    <property type="entry name" value="Zn-dependent exopeptidases"/>
    <property type="match status" value="1"/>
</dbReference>
<dbReference type="InterPro" id="IPR043795">
    <property type="entry name" value="N-alpha-Ac-DABA-like"/>
</dbReference>
<keyword evidence="4" id="KW-0862">Zinc</keyword>
<dbReference type="InterPro" id="IPR053138">
    <property type="entry name" value="N-alpha-Ac-DABA_deacetylase"/>
</dbReference>
<evidence type="ECO:0000256" key="4">
    <source>
        <dbReference type="ARBA" id="ARBA00022833"/>
    </source>
</evidence>
<name>A0A9X3INS9_9HYPH</name>
<protein>
    <submittedName>
        <fullName evidence="6">Succinylglutamate desuccinylase/aspartoacylase family protein</fullName>
    </submittedName>
</protein>
<evidence type="ECO:0000313" key="6">
    <source>
        <dbReference type="EMBL" id="MCX5571896.1"/>
    </source>
</evidence>
<evidence type="ECO:0000256" key="3">
    <source>
        <dbReference type="ARBA" id="ARBA00022801"/>
    </source>
</evidence>
<dbReference type="EMBL" id="JAPKNK010000013">
    <property type="protein sequence ID" value="MCX5571896.1"/>
    <property type="molecule type" value="Genomic_DNA"/>
</dbReference>
<reference evidence="6" key="1">
    <citation type="submission" date="2022-11" db="EMBL/GenBank/DDBJ databases">
        <title>Biodiversity and phylogenetic relationships of bacteria.</title>
        <authorList>
            <person name="Machado R.A.R."/>
            <person name="Bhat A."/>
            <person name="Loulou A."/>
            <person name="Kallel S."/>
        </authorList>
    </citation>
    <scope>NUCLEOTIDE SEQUENCE</scope>
    <source>
        <strain evidence="6">K-TC2</strain>
    </source>
</reference>
<dbReference type="GO" id="GO:0016788">
    <property type="term" value="F:hydrolase activity, acting on ester bonds"/>
    <property type="evidence" value="ECO:0007669"/>
    <property type="project" value="InterPro"/>
</dbReference>